<evidence type="ECO:0000256" key="1">
    <source>
        <dbReference type="ARBA" id="ARBA00000085"/>
    </source>
</evidence>
<dbReference type="GO" id="GO:0051539">
    <property type="term" value="F:4 iron, 4 sulfur cluster binding"/>
    <property type="evidence" value="ECO:0007669"/>
    <property type="project" value="UniProtKB-KW"/>
</dbReference>
<dbReference type="SMART" id="SM00387">
    <property type="entry name" value="HATPase_c"/>
    <property type="match status" value="1"/>
</dbReference>
<dbReference type="InterPro" id="IPR050482">
    <property type="entry name" value="Sensor_HK_TwoCompSys"/>
</dbReference>
<comment type="cofactor">
    <cofactor evidence="2">
        <name>[4Fe-4S] cluster</name>
        <dbReference type="ChEBI" id="CHEBI:49883"/>
    </cofactor>
</comment>
<name>A0A399EJR9_9DEIN</name>
<dbReference type="Pfam" id="PF07730">
    <property type="entry name" value="HisKA_3"/>
    <property type="match status" value="1"/>
</dbReference>
<evidence type="ECO:0000256" key="8">
    <source>
        <dbReference type="ARBA" id="ARBA00022679"/>
    </source>
</evidence>
<evidence type="ECO:0000259" key="18">
    <source>
        <dbReference type="PROSITE" id="PS50109"/>
    </source>
</evidence>
<keyword evidence="16" id="KW-0175">Coiled coil</keyword>
<keyword evidence="17" id="KW-0812">Transmembrane</keyword>
<dbReference type="Gene3D" id="3.30.565.10">
    <property type="entry name" value="Histidine kinase-like ATPase, C-terminal domain"/>
    <property type="match status" value="1"/>
</dbReference>
<feature type="transmembrane region" description="Helical" evidence="17">
    <location>
        <begin position="34"/>
        <end position="55"/>
    </location>
</feature>
<dbReference type="InterPro" id="IPR004358">
    <property type="entry name" value="Sig_transdc_His_kin-like_C"/>
</dbReference>
<evidence type="ECO:0000256" key="15">
    <source>
        <dbReference type="ARBA" id="ARBA00030800"/>
    </source>
</evidence>
<keyword evidence="10 19" id="KW-0418">Kinase</keyword>
<feature type="transmembrane region" description="Helical" evidence="17">
    <location>
        <begin position="105"/>
        <end position="129"/>
    </location>
</feature>
<dbReference type="SUPFAM" id="SSF55874">
    <property type="entry name" value="ATPase domain of HSP90 chaperone/DNA topoisomerase II/histidine kinase"/>
    <property type="match status" value="1"/>
</dbReference>
<keyword evidence="8 19" id="KW-0808">Transferase</keyword>
<evidence type="ECO:0000256" key="7">
    <source>
        <dbReference type="ARBA" id="ARBA00022490"/>
    </source>
</evidence>
<keyword evidence="20" id="KW-1185">Reference proteome</keyword>
<keyword evidence="11" id="KW-0408">Iron</keyword>
<keyword evidence="17" id="KW-0472">Membrane</keyword>
<dbReference type="PIRSF" id="PIRSF037434">
    <property type="entry name" value="STHK_ChrS"/>
    <property type="match status" value="1"/>
</dbReference>
<dbReference type="PANTHER" id="PTHR24421:SF62">
    <property type="entry name" value="SENSORY TRANSDUCTION HISTIDINE KINASE"/>
    <property type="match status" value="1"/>
</dbReference>
<evidence type="ECO:0000256" key="14">
    <source>
        <dbReference type="ARBA" id="ARBA00024827"/>
    </source>
</evidence>
<dbReference type="AlphaFoldDB" id="A0A399EJR9"/>
<sequence>MRAFGRLREERLRLRPEFPVKMDGMWAIFAQRPVARAVAIFAALNLLTVLLFTLLVPGRSQLKPDSIPLQNPQEVLWRVSLALLTYLVILWALRPGRRSWWETALLAAFGAGVVGWLTNYYMPFLALGIVPVVARYFLPLPWVLSLVIALAGLSGWWSVRQPLQLTLEVKLTQIPTRSESISARPVPTNPTAQTSFWVFITVLYAGYSLFALELLVREAKARQALELAQRELEEASRQAGMLAERQRLAREIHDTLAQNFASVVVHLEAAEGALGSPNAVSHISQARSTAREGLSEARRLVWALRPELLEGVPLPEALQQLLRRWQSASSQEARFTLAGEPRPLHPEIELSLLRITQEALNNVRKHAQANLVNVTLSYLEGLVMLDIQDDGVGIDPRATNSGGFGLRSIRERVEALGGEFTVESEPGRGTILAVSLPEFPAPKPKVGGPR</sequence>
<evidence type="ECO:0000256" key="3">
    <source>
        <dbReference type="ARBA" id="ARBA00004496"/>
    </source>
</evidence>
<gene>
    <name evidence="19" type="primary">degS_1</name>
    <name evidence="19" type="ORF">Mterra_01827</name>
</gene>
<protein>
    <recommendedName>
        <fullName evidence="5">Oxygen sensor histidine kinase NreB</fullName>
        <ecNumber evidence="4">2.7.13.3</ecNumber>
    </recommendedName>
    <alternativeName>
        <fullName evidence="15">Nitrogen regulation protein B</fullName>
    </alternativeName>
</protein>
<feature type="domain" description="Histidine kinase" evidence="18">
    <location>
        <begin position="352"/>
        <end position="440"/>
    </location>
</feature>
<feature type="coiled-coil region" evidence="16">
    <location>
        <begin position="218"/>
        <end position="245"/>
    </location>
</feature>
<keyword evidence="6" id="KW-0004">4Fe-4S</keyword>
<comment type="function">
    <text evidence="14">Member of the two-component regulatory system NreB/NreC involved in the control of dissimilatory nitrate/nitrite reduction in response to oxygen. NreB functions as a direct oxygen sensor histidine kinase which is autophosphorylated, in the absence of oxygen, probably at the conserved histidine residue, and transfers its phosphate group probably to a conserved aspartate residue of NreC. NreB/NreC activates the expression of the nitrate (narGHJI) and nitrite (nir) reductase operons, as well as the putative nitrate transporter gene narT.</text>
</comment>
<evidence type="ECO:0000313" key="19">
    <source>
        <dbReference type="EMBL" id="RIH84907.1"/>
    </source>
</evidence>
<evidence type="ECO:0000256" key="10">
    <source>
        <dbReference type="ARBA" id="ARBA00022777"/>
    </source>
</evidence>
<dbReference type="InterPro" id="IPR017205">
    <property type="entry name" value="Sig_transdc_His_kinase_ChrS"/>
</dbReference>
<dbReference type="InterPro" id="IPR003594">
    <property type="entry name" value="HATPase_dom"/>
</dbReference>
<evidence type="ECO:0000256" key="9">
    <source>
        <dbReference type="ARBA" id="ARBA00022723"/>
    </source>
</evidence>
<comment type="caution">
    <text evidence="19">The sequence shown here is derived from an EMBL/GenBank/DDBJ whole genome shotgun (WGS) entry which is preliminary data.</text>
</comment>
<dbReference type="InterPro" id="IPR036890">
    <property type="entry name" value="HATPase_C_sf"/>
</dbReference>
<evidence type="ECO:0000256" key="2">
    <source>
        <dbReference type="ARBA" id="ARBA00001966"/>
    </source>
</evidence>
<feature type="transmembrane region" description="Helical" evidence="17">
    <location>
        <begin position="196"/>
        <end position="216"/>
    </location>
</feature>
<dbReference type="CDD" id="cd16917">
    <property type="entry name" value="HATPase_UhpB-NarQ-NarX-like"/>
    <property type="match status" value="1"/>
</dbReference>
<comment type="catalytic activity">
    <reaction evidence="1">
        <text>ATP + protein L-histidine = ADP + protein N-phospho-L-histidine.</text>
        <dbReference type="EC" id="2.7.13.3"/>
    </reaction>
</comment>
<evidence type="ECO:0000256" key="16">
    <source>
        <dbReference type="SAM" id="Coils"/>
    </source>
</evidence>
<reference evidence="19 20" key="1">
    <citation type="submission" date="2018-08" db="EMBL/GenBank/DDBJ databases">
        <title>Meiothermus terrae DSM 26712 genome sequencing project.</title>
        <authorList>
            <person name="Da Costa M.S."/>
            <person name="Albuquerque L."/>
            <person name="Raposo P."/>
            <person name="Froufe H.J.C."/>
            <person name="Barroso C.S."/>
            <person name="Egas C."/>
        </authorList>
    </citation>
    <scope>NUCLEOTIDE SEQUENCE [LARGE SCALE GENOMIC DNA]</scope>
    <source>
        <strain evidence="19 20">DSM 26712</strain>
    </source>
</reference>
<evidence type="ECO:0000256" key="5">
    <source>
        <dbReference type="ARBA" id="ARBA00017322"/>
    </source>
</evidence>
<evidence type="ECO:0000256" key="13">
    <source>
        <dbReference type="ARBA" id="ARBA00023014"/>
    </source>
</evidence>
<evidence type="ECO:0000256" key="11">
    <source>
        <dbReference type="ARBA" id="ARBA00023004"/>
    </source>
</evidence>
<keyword evidence="17" id="KW-1133">Transmembrane helix</keyword>
<dbReference type="GO" id="GO:0016020">
    <property type="term" value="C:membrane"/>
    <property type="evidence" value="ECO:0007669"/>
    <property type="project" value="InterPro"/>
</dbReference>
<dbReference type="PROSITE" id="PS50109">
    <property type="entry name" value="HIS_KIN"/>
    <property type="match status" value="1"/>
</dbReference>
<dbReference type="GO" id="GO:0000155">
    <property type="term" value="F:phosphorelay sensor kinase activity"/>
    <property type="evidence" value="ECO:0007669"/>
    <property type="project" value="InterPro"/>
</dbReference>
<dbReference type="Gene3D" id="1.20.5.1930">
    <property type="match status" value="1"/>
</dbReference>
<evidence type="ECO:0000256" key="6">
    <source>
        <dbReference type="ARBA" id="ARBA00022485"/>
    </source>
</evidence>
<dbReference type="EC" id="2.7.13.3" evidence="4"/>
<evidence type="ECO:0000313" key="20">
    <source>
        <dbReference type="Proteomes" id="UP000265715"/>
    </source>
</evidence>
<dbReference type="PRINTS" id="PR00344">
    <property type="entry name" value="BCTRLSENSOR"/>
</dbReference>
<keyword evidence="7" id="KW-0963">Cytoplasm</keyword>
<evidence type="ECO:0000256" key="12">
    <source>
        <dbReference type="ARBA" id="ARBA00023012"/>
    </source>
</evidence>
<accession>A0A399EJR9</accession>
<feature type="transmembrane region" description="Helical" evidence="17">
    <location>
        <begin position="136"/>
        <end position="157"/>
    </location>
</feature>
<dbReference type="Pfam" id="PF02518">
    <property type="entry name" value="HATPase_c"/>
    <property type="match status" value="1"/>
</dbReference>
<dbReference type="InterPro" id="IPR011712">
    <property type="entry name" value="Sig_transdc_His_kin_sub3_dim/P"/>
</dbReference>
<dbReference type="GO" id="GO:0046872">
    <property type="term" value="F:metal ion binding"/>
    <property type="evidence" value="ECO:0007669"/>
    <property type="project" value="UniProtKB-KW"/>
</dbReference>
<dbReference type="PANTHER" id="PTHR24421">
    <property type="entry name" value="NITRATE/NITRITE SENSOR PROTEIN NARX-RELATED"/>
    <property type="match status" value="1"/>
</dbReference>
<evidence type="ECO:0000256" key="17">
    <source>
        <dbReference type="SAM" id="Phobius"/>
    </source>
</evidence>
<dbReference type="InterPro" id="IPR005467">
    <property type="entry name" value="His_kinase_dom"/>
</dbReference>
<comment type="subcellular location">
    <subcellularLocation>
        <location evidence="3">Cytoplasm</location>
    </subcellularLocation>
</comment>
<dbReference type="Proteomes" id="UP000265715">
    <property type="component" value="Unassembled WGS sequence"/>
</dbReference>
<keyword evidence="13" id="KW-0411">Iron-sulfur</keyword>
<organism evidence="19 20">
    <name type="scientific">Calidithermus terrae</name>
    <dbReference type="NCBI Taxonomy" id="1408545"/>
    <lineage>
        <taxon>Bacteria</taxon>
        <taxon>Thermotogati</taxon>
        <taxon>Deinococcota</taxon>
        <taxon>Deinococci</taxon>
        <taxon>Thermales</taxon>
        <taxon>Thermaceae</taxon>
        <taxon>Calidithermus</taxon>
    </lineage>
</organism>
<dbReference type="GO" id="GO:0046983">
    <property type="term" value="F:protein dimerization activity"/>
    <property type="evidence" value="ECO:0007669"/>
    <property type="project" value="InterPro"/>
</dbReference>
<keyword evidence="12" id="KW-0902">Two-component regulatory system</keyword>
<dbReference type="GO" id="GO:0005737">
    <property type="term" value="C:cytoplasm"/>
    <property type="evidence" value="ECO:0007669"/>
    <property type="project" value="UniProtKB-SubCell"/>
</dbReference>
<proteinExistence type="predicted"/>
<keyword evidence="9" id="KW-0479">Metal-binding</keyword>
<dbReference type="EMBL" id="QXDL01000066">
    <property type="protein sequence ID" value="RIH84907.1"/>
    <property type="molecule type" value="Genomic_DNA"/>
</dbReference>
<evidence type="ECO:0000256" key="4">
    <source>
        <dbReference type="ARBA" id="ARBA00012438"/>
    </source>
</evidence>
<feature type="transmembrane region" description="Helical" evidence="17">
    <location>
        <begin position="75"/>
        <end position="93"/>
    </location>
</feature>